<protein>
    <submittedName>
        <fullName evidence="2">DUF1385 domain-containing protein</fullName>
    </submittedName>
</protein>
<dbReference type="Proteomes" id="UP001207605">
    <property type="component" value="Unassembled WGS sequence"/>
</dbReference>
<accession>A0ABT2S5M6</accession>
<keyword evidence="3" id="KW-1185">Reference proteome</keyword>
<keyword evidence="1" id="KW-0812">Transmembrane</keyword>
<feature type="transmembrane region" description="Helical" evidence="1">
    <location>
        <begin position="233"/>
        <end position="251"/>
    </location>
</feature>
<feature type="transmembrane region" description="Helical" evidence="1">
    <location>
        <begin position="136"/>
        <end position="160"/>
    </location>
</feature>
<evidence type="ECO:0000313" key="2">
    <source>
        <dbReference type="EMBL" id="MCU6699876.1"/>
    </source>
</evidence>
<dbReference type="PANTHER" id="PTHR42867:SF1">
    <property type="entry name" value="MEMBRANE PROTEIN-RELATED"/>
    <property type="match status" value="1"/>
</dbReference>
<feature type="transmembrane region" description="Helical" evidence="1">
    <location>
        <begin position="104"/>
        <end position="124"/>
    </location>
</feature>
<reference evidence="2 3" key="1">
    <citation type="journal article" date="2021" name="ISME Commun">
        <title>Automated analysis of genomic sequences facilitates high-throughput and comprehensive description of bacteria.</title>
        <authorList>
            <person name="Hitch T.C.A."/>
        </authorList>
    </citation>
    <scope>NUCLEOTIDE SEQUENCE [LARGE SCALE GENOMIC DNA]</scope>
    <source>
        <strain evidence="2 3">Sanger_02</strain>
    </source>
</reference>
<feature type="transmembrane region" description="Helical" evidence="1">
    <location>
        <begin position="209"/>
        <end position="227"/>
    </location>
</feature>
<comment type="caution">
    <text evidence="2">The sequence shown here is derived from an EMBL/GenBank/DDBJ whole genome shotgun (WGS) entry which is preliminary data.</text>
</comment>
<gene>
    <name evidence="2" type="ORF">OCV65_06490</name>
</gene>
<dbReference type="RefSeq" id="WP_262581384.1">
    <property type="nucleotide sequence ID" value="NZ_JAOQJV010000006.1"/>
</dbReference>
<keyword evidence="1" id="KW-0472">Membrane</keyword>
<evidence type="ECO:0000256" key="1">
    <source>
        <dbReference type="SAM" id="Phobius"/>
    </source>
</evidence>
<keyword evidence="1" id="KW-1133">Transmembrane helix</keyword>
<organism evidence="2 3">
    <name type="scientific">Dorea ammoniilytica</name>
    <dbReference type="NCBI Taxonomy" id="2981788"/>
    <lineage>
        <taxon>Bacteria</taxon>
        <taxon>Bacillati</taxon>
        <taxon>Bacillota</taxon>
        <taxon>Clostridia</taxon>
        <taxon>Lachnospirales</taxon>
        <taxon>Lachnospiraceae</taxon>
        <taxon>Dorea</taxon>
    </lineage>
</organism>
<sequence length="312" mass="35091">MKSSGIGGQAVMEGIMMKNKDDYAVAVRKPDGEIVVDKQTYRSIVGNHKALTRIPFVRGVFNFIDSMIIGMKTLMFSASFFEDEEEKKPMTEAEQKKKEKQESALMTGTVIVSIVFAVAIFMVLPYLLSGLLKRWIPSYGVCTVIEGLVRIGIFILYILLISRMEDIQRTFMYHGAEHKCINCIEHGLPLTVENVRISSRQHKRCGTSFLFFVLIISICLLCIVRVETVLMRVVVRIALLPVIAGISYEILRLAGNSDNPLVNLLSKPGLAIQKLTTKEPDDSMIEVAIQAVEAVFDWRTYEAENFNTETII</sequence>
<dbReference type="EMBL" id="JAOQJV010000006">
    <property type="protein sequence ID" value="MCU6699876.1"/>
    <property type="molecule type" value="Genomic_DNA"/>
</dbReference>
<proteinExistence type="predicted"/>
<dbReference type="InterPro" id="IPR010787">
    <property type="entry name" value="DUF1385"/>
</dbReference>
<dbReference type="PANTHER" id="PTHR42867">
    <property type="entry name" value="MEMBRANE PROTEIN-RELATED"/>
    <property type="match status" value="1"/>
</dbReference>
<evidence type="ECO:0000313" key="3">
    <source>
        <dbReference type="Proteomes" id="UP001207605"/>
    </source>
</evidence>
<dbReference type="Pfam" id="PF07136">
    <property type="entry name" value="DUF1385"/>
    <property type="match status" value="1"/>
</dbReference>
<name>A0ABT2S5M6_9FIRM</name>